<organism evidence="2 3">
    <name type="scientific">Brevibacillus invocatus</name>
    <dbReference type="NCBI Taxonomy" id="173959"/>
    <lineage>
        <taxon>Bacteria</taxon>
        <taxon>Bacillati</taxon>
        <taxon>Bacillota</taxon>
        <taxon>Bacilli</taxon>
        <taxon>Bacillales</taxon>
        <taxon>Paenibacillaceae</taxon>
        <taxon>Brevibacillus</taxon>
    </lineage>
</organism>
<protein>
    <submittedName>
        <fullName evidence="2">Uncharacterized protein</fullName>
    </submittedName>
</protein>
<accession>A0A3M8C6Y4</accession>
<keyword evidence="3" id="KW-1185">Reference proteome</keyword>
<evidence type="ECO:0000256" key="1">
    <source>
        <dbReference type="SAM" id="MobiDB-lite"/>
    </source>
</evidence>
<reference evidence="2 3" key="1">
    <citation type="submission" date="2018-10" db="EMBL/GenBank/DDBJ databases">
        <title>Phylogenomics of Brevibacillus.</title>
        <authorList>
            <person name="Dunlap C."/>
        </authorList>
    </citation>
    <scope>NUCLEOTIDE SEQUENCE [LARGE SCALE GENOMIC DNA]</scope>
    <source>
        <strain evidence="2 3">JCM 12215</strain>
    </source>
</reference>
<dbReference type="EMBL" id="RHHR01000029">
    <property type="protein sequence ID" value="RNB71203.1"/>
    <property type="molecule type" value="Genomic_DNA"/>
</dbReference>
<name>A0A3M8C6Y4_9BACL</name>
<comment type="caution">
    <text evidence="2">The sequence shown here is derived from an EMBL/GenBank/DDBJ whole genome shotgun (WGS) entry which is preliminary data.</text>
</comment>
<dbReference type="AlphaFoldDB" id="A0A3M8C6Y4"/>
<evidence type="ECO:0000313" key="2">
    <source>
        <dbReference type="EMBL" id="RNB71203.1"/>
    </source>
</evidence>
<feature type="compositionally biased region" description="Basic residues" evidence="1">
    <location>
        <begin position="247"/>
        <end position="256"/>
    </location>
</feature>
<sequence>MGLLEAAISMEKAVAAIVMTQAAQMNSWVHARKEQQSVVTTQQLIRWLDTYRAWLDAILLIQSALYRRMQVLFVGSSLTMIRDLEGSSHKQALKQALVANEASVCTLLESLFSFLSFYVTQIQPARQERQKADGVGSIMMILLLQGEEMLRLQTRKREVLELWEDWQAEPGDEQQRSKHSFRLALEKLRTQLDLHSPFSKSVTQKTKETLIRMKPYSVFKTPQVQASFHSARPVEEPWLNEGVTPGIKRRKRANRSTKKDEEENSE</sequence>
<gene>
    <name evidence="2" type="ORF">EDM52_16100</name>
</gene>
<feature type="compositionally biased region" description="Basic and acidic residues" evidence="1">
    <location>
        <begin position="257"/>
        <end position="266"/>
    </location>
</feature>
<proteinExistence type="predicted"/>
<evidence type="ECO:0000313" key="3">
    <source>
        <dbReference type="Proteomes" id="UP000282028"/>
    </source>
</evidence>
<feature type="region of interest" description="Disordered" evidence="1">
    <location>
        <begin position="235"/>
        <end position="266"/>
    </location>
</feature>
<dbReference type="Proteomes" id="UP000282028">
    <property type="component" value="Unassembled WGS sequence"/>
</dbReference>